<dbReference type="NCBIfam" id="TIGR01409">
    <property type="entry name" value="TAT_signal_seq"/>
    <property type="match status" value="1"/>
</dbReference>
<dbReference type="RefSeq" id="WP_067665480.1">
    <property type="nucleotide sequence ID" value="NZ_FQXG01000014.1"/>
</dbReference>
<dbReference type="InterPro" id="IPR019546">
    <property type="entry name" value="TAT_signal_bac_arc"/>
</dbReference>
<protein>
    <submittedName>
        <fullName evidence="2">Tat (Twin-arginine translocation) pathway signal sequence</fullName>
    </submittedName>
</protein>
<evidence type="ECO:0000313" key="2">
    <source>
        <dbReference type="EMBL" id="SHI26169.1"/>
    </source>
</evidence>
<evidence type="ECO:0000256" key="1">
    <source>
        <dbReference type="ARBA" id="ARBA00022729"/>
    </source>
</evidence>
<evidence type="ECO:0000313" key="3">
    <source>
        <dbReference type="Proteomes" id="UP000184268"/>
    </source>
</evidence>
<organism evidence="2 3">
    <name type="scientific">Ferrimonas marina</name>
    <dbReference type="NCBI Taxonomy" id="299255"/>
    <lineage>
        <taxon>Bacteria</taxon>
        <taxon>Pseudomonadati</taxon>
        <taxon>Pseudomonadota</taxon>
        <taxon>Gammaproteobacteria</taxon>
        <taxon>Alteromonadales</taxon>
        <taxon>Ferrimonadaceae</taxon>
        <taxon>Ferrimonas</taxon>
    </lineage>
</organism>
<dbReference type="InterPro" id="IPR006311">
    <property type="entry name" value="TAT_signal"/>
</dbReference>
<reference evidence="2 3" key="1">
    <citation type="submission" date="2016-11" db="EMBL/GenBank/DDBJ databases">
        <authorList>
            <person name="Jaros S."/>
            <person name="Januszkiewicz K."/>
            <person name="Wedrychowicz H."/>
        </authorList>
    </citation>
    <scope>NUCLEOTIDE SEQUENCE [LARGE SCALE GENOMIC DNA]</scope>
    <source>
        <strain evidence="2 3">DSM 16917</strain>
    </source>
</reference>
<sequence length="170" mass="18721">MDRRQFLQAGLATGVALTLGVALWPTPEFAPQPTPGLSEPVSALFPLLIPVVLDGVAPESVLQERSATLQPEILGLLSTLPPGVRAQLDQIGTLLDNRLTRLALTGHALPMVQWQAGQQQAWLEDWRHHFLDTLKLAYQALRDPILAAWYGMPQHWGELAYQPPQLGREG</sequence>
<name>A0A1M5ZPW5_9GAMM</name>
<accession>A0A1M5ZPW5</accession>
<proteinExistence type="predicted"/>
<dbReference type="Pfam" id="PF10518">
    <property type="entry name" value="TAT_signal"/>
    <property type="match status" value="1"/>
</dbReference>
<dbReference type="EMBL" id="FQXG01000014">
    <property type="protein sequence ID" value="SHI26169.1"/>
    <property type="molecule type" value="Genomic_DNA"/>
</dbReference>
<dbReference type="AlphaFoldDB" id="A0A1M5ZPW5"/>
<keyword evidence="3" id="KW-1185">Reference proteome</keyword>
<gene>
    <name evidence="2" type="ORF">SAMN02745129_0449</name>
</gene>
<dbReference type="STRING" id="299255.SAMN02745129_0449"/>
<dbReference type="Proteomes" id="UP000184268">
    <property type="component" value="Unassembled WGS sequence"/>
</dbReference>
<dbReference type="OrthoDB" id="5771486at2"/>
<keyword evidence="1" id="KW-0732">Signal</keyword>
<dbReference type="PROSITE" id="PS51318">
    <property type="entry name" value="TAT"/>
    <property type="match status" value="1"/>
</dbReference>